<evidence type="ECO:0000313" key="2">
    <source>
        <dbReference type="EMBL" id="ERN41823.1"/>
    </source>
</evidence>
<name>U5DBA5_9CHRO</name>
<evidence type="ECO:0008006" key="4">
    <source>
        <dbReference type="Google" id="ProtNLM"/>
    </source>
</evidence>
<evidence type="ECO:0000256" key="1">
    <source>
        <dbReference type="SAM" id="MobiDB-lite"/>
    </source>
</evidence>
<dbReference type="eggNOG" id="ENOG502ZD82">
    <property type="taxonomic scope" value="Bacteria"/>
</dbReference>
<dbReference type="EMBL" id="ASSJ01000040">
    <property type="protein sequence ID" value="ERN41823.1"/>
    <property type="molecule type" value="Genomic_DNA"/>
</dbReference>
<feature type="non-terminal residue" evidence="2">
    <location>
        <position position="1"/>
    </location>
</feature>
<keyword evidence="3" id="KW-1185">Reference proteome</keyword>
<dbReference type="AlphaFoldDB" id="U5DBA5"/>
<organism evidence="2 3">
    <name type="scientific">Rubidibacter lacunae KORDI 51-2</name>
    <dbReference type="NCBI Taxonomy" id="582515"/>
    <lineage>
        <taxon>Bacteria</taxon>
        <taxon>Bacillati</taxon>
        <taxon>Cyanobacteriota</taxon>
        <taxon>Cyanophyceae</taxon>
        <taxon>Oscillatoriophycideae</taxon>
        <taxon>Chroococcales</taxon>
        <taxon>Aphanothecaceae</taxon>
        <taxon>Rubidibacter</taxon>
    </lineage>
</organism>
<sequence length="110" mass="12171">FPQDRNALEQMPKSALIDLLLEQQVIEQLVAEVERLKRLLDSDSKTSSKPPFSDFIKRSETPVKPKPTSDLPHRADRADNPVILAKLARGSVTSTPCVLIDPPAVCPICQ</sequence>
<dbReference type="Proteomes" id="UP000016960">
    <property type="component" value="Unassembled WGS sequence"/>
</dbReference>
<evidence type="ECO:0000313" key="3">
    <source>
        <dbReference type="Proteomes" id="UP000016960"/>
    </source>
</evidence>
<accession>U5DBA5</accession>
<reference evidence="2 3" key="1">
    <citation type="submission" date="2013-05" db="EMBL/GenBank/DDBJ databases">
        <title>Draft genome sequence of Rubidibacter lacunae KORDI 51-2.</title>
        <authorList>
            <person name="Choi D.H."/>
            <person name="Noh J.H."/>
            <person name="Kwon K.-K."/>
            <person name="Lee J.-H."/>
            <person name="Ryu J.-Y."/>
        </authorList>
    </citation>
    <scope>NUCLEOTIDE SEQUENCE [LARGE SCALE GENOMIC DNA]</scope>
    <source>
        <strain evidence="2 3">KORDI 51-2</strain>
    </source>
</reference>
<comment type="caution">
    <text evidence="2">The sequence shown here is derived from an EMBL/GenBank/DDBJ whole genome shotgun (WGS) entry which is preliminary data.</text>
</comment>
<protein>
    <recommendedName>
        <fullName evidence="4">Transposase</fullName>
    </recommendedName>
</protein>
<gene>
    <name evidence="2" type="ORF">KR51_00014850</name>
</gene>
<feature type="region of interest" description="Disordered" evidence="1">
    <location>
        <begin position="40"/>
        <end position="77"/>
    </location>
</feature>
<dbReference type="InParanoid" id="U5DBA5"/>
<proteinExistence type="predicted"/>